<keyword evidence="1" id="KW-0472">Membrane</keyword>
<evidence type="ECO:0000313" key="3">
    <source>
        <dbReference type="EMBL" id="QCD64793.1"/>
    </source>
</evidence>
<protein>
    <recommendedName>
        <fullName evidence="2">DUF8163 domain-containing protein</fullName>
    </recommendedName>
</protein>
<feature type="domain" description="DUF8163" evidence="2">
    <location>
        <begin position="25"/>
        <end position="158"/>
    </location>
</feature>
<dbReference type="Proteomes" id="UP000297053">
    <property type="component" value="Chromosome"/>
</dbReference>
<feature type="transmembrane region" description="Helical" evidence="1">
    <location>
        <begin position="134"/>
        <end position="151"/>
    </location>
</feature>
<evidence type="ECO:0000256" key="1">
    <source>
        <dbReference type="SAM" id="Phobius"/>
    </source>
</evidence>
<gene>
    <name evidence="3" type="ORF">E5139_03755</name>
</gene>
<sequence>MSVEDGPEGLGGALAADSRTAPAVVGAGALLSVLTGWLVAGLGGALAGVVVVAAWLVVSPIVVLALGYVLLAAVLPENAPLATLGLAQAPMVVVFAGSVLDADRPIRTLWQGVVALTALSLVVAGSIATFGTRWQVAAVLVAVVAVAGYGLHRYTVATLEVTDEY</sequence>
<dbReference type="InterPro" id="IPR058477">
    <property type="entry name" value="DUF8163"/>
</dbReference>
<name>A0A4D6KFS2_9EURY</name>
<keyword evidence="1" id="KW-0812">Transmembrane</keyword>
<dbReference type="GeneID" id="42178022"/>
<feature type="transmembrane region" description="Helical" evidence="1">
    <location>
        <begin position="109"/>
        <end position="128"/>
    </location>
</feature>
<dbReference type="RefSeq" id="WP_012807625.1">
    <property type="nucleotide sequence ID" value="NZ_CP039375.1"/>
</dbReference>
<feature type="transmembrane region" description="Helical" evidence="1">
    <location>
        <begin position="81"/>
        <end position="102"/>
    </location>
</feature>
<feature type="transmembrane region" description="Helical" evidence="1">
    <location>
        <begin position="20"/>
        <end position="39"/>
    </location>
</feature>
<dbReference type="EMBL" id="CP039375">
    <property type="protein sequence ID" value="QCD64793.1"/>
    <property type="molecule type" value="Genomic_DNA"/>
</dbReference>
<organism evidence="3 4">
    <name type="scientific">Halomicrobium mukohataei</name>
    <dbReference type="NCBI Taxonomy" id="57705"/>
    <lineage>
        <taxon>Archaea</taxon>
        <taxon>Methanobacteriati</taxon>
        <taxon>Methanobacteriota</taxon>
        <taxon>Stenosarchaea group</taxon>
        <taxon>Halobacteria</taxon>
        <taxon>Halobacteriales</taxon>
        <taxon>Haloarculaceae</taxon>
        <taxon>Halomicrobium</taxon>
    </lineage>
</organism>
<evidence type="ECO:0000313" key="4">
    <source>
        <dbReference type="Proteomes" id="UP000297053"/>
    </source>
</evidence>
<evidence type="ECO:0000259" key="2">
    <source>
        <dbReference type="Pfam" id="PF26496"/>
    </source>
</evidence>
<reference evidence="3 4" key="2">
    <citation type="submission" date="2019-04" db="EMBL/GenBank/DDBJ databases">
        <authorList>
            <person name="Yang S."/>
            <person name="Wei W."/>
        </authorList>
    </citation>
    <scope>NUCLEOTIDE SEQUENCE [LARGE SCALE GENOMIC DNA]</scope>
    <source>
        <strain evidence="4">ZP60</strain>
    </source>
</reference>
<proteinExistence type="predicted"/>
<dbReference type="Pfam" id="PF26496">
    <property type="entry name" value="DUF8163"/>
    <property type="match status" value="1"/>
</dbReference>
<reference evidence="3 4" key="1">
    <citation type="submission" date="2019-04" db="EMBL/GenBank/DDBJ databases">
        <title>Complete genome sequence of Arthrobacter sp. ZXY-2 associated with effective atrazine degradation and salt adaptation.</title>
        <authorList>
            <person name="Zhao X."/>
        </authorList>
    </citation>
    <scope>NUCLEOTIDE SEQUENCE [LARGE SCALE GENOMIC DNA]</scope>
    <source>
        <strain evidence="4">ZP60</strain>
    </source>
</reference>
<accession>A0A4D6KFS2</accession>
<dbReference type="AlphaFoldDB" id="A0A4D6KFS2"/>
<dbReference type="KEGG" id="halz:E5139_03755"/>
<feature type="transmembrane region" description="Helical" evidence="1">
    <location>
        <begin position="46"/>
        <end position="75"/>
    </location>
</feature>
<keyword evidence="1" id="KW-1133">Transmembrane helix</keyword>